<evidence type="ECO:0000313" key="2">
    <source>
        <dbReference type="EMBL" id="GAA1105823.1"/>
    </source>
</evidence>
<keyword evidence="1" id="KW-1133">Transmembrane helix</keyword>
<dbReference type="Proteomes" id="UP001501581">
    <property type="component" value="Unassembled WGS sequence"/>
</dbReference>
<reference evidence="3" key="1">
    <citation type="journal article" date="2019" name="Int. J. Syst. Evol. Microbiol.">
        <title>The Global Catalogue of Microorganisms (GCM) 10K type strain sequencing project: providing services to taxonomists for standard genome sequencing and annotation.</title>
        <authorList>
            <consortium name="The Broad Institute Genomics Platform"/>
            <consortium name="The Broad Institute Genome Sequencing Center for Infectious Disease"/>
            <person name="Wu L."/>
            <person name="Ma J."/>
        </authorList>
    </citation>
    <scope>NUCLEOTIDE SEQUENCE [LARGE SCALE GENOMIC DNA]</scope>
    <source>
        <strain evidence="3">JCM 13008</strain>
    </source>
</reference>
<evidence type="ECO:0000256" key="1">
    <source>
        <dbReference type="SAM" id="Phobius"/>
    </source>
</evidence>
<organism evidence="2 3">
    <name type="scientific">Nocardioides dubius</name>
    <dbReference type="NCBI Taxonomy" id="317019"/>
    <lineage>
        <taxon>Bacteria</taxon>
        <taxon>Bacillati</taxon>
        <taxon>Actinomycetota</taxon>
        <taxon>Actinomycetes</taxon>
        <taxon>Propionibacteriales</taxon>
        <taxon>Nocardioidaceae</taxon>
        <taxon>Nocardioides</taxon>
    </lineage>
</organism>
<comment type="caution">
    <text evidence="2">The sequence shown here is derived from an EMBL/GenBank/DDBJ whole genome shotgun (WGS) entry which is preliminary data.</text>
</comment>
<dbReference type="RefSeq" id="WP_343995216.1">
    <property type="nucleotide sequence ID" value="NZ_BAAALG010000011.1"/>
</dbReference>
<keyword evidence="3" id="KW-1185">Reference proteome</keyword>
<sequence>MRRRIVIGSVVIAVVLAGVGLWWLQRPEEPRADVGWVLVGAEQGDDAFSEEIRLPWAEATVSVGAPQQAIGSADDRLRAPEDGSLVRVSLELGDALSRPLRRDVPLSAPSVELVVGERSYPLAGLAEGAVLGGDSYLMTSFSRTVAVAGSDPDVAVRITLAGESMTVSADGVDAGRFAELASLPALGDEDGTALDCGEPRLPPGVSSPRDEPWLNGRCSAGLSVRTPFVDGVGWAAEGSEWMIVDLTVDVPFELRKDGVGVRYSEDARDSLTLLAAHDNDELRVVPLDEGPWRAGYLDSFAVEVPRGEGAQLQAQVRTVSSRAESTYRDAGGMRYTWNLTLGEPADE</sequence>
<feature type="transmembrane region" description="Helical" evidence="1">
    <location>
        <begin position="5"/>
        <end position="24"/>
    </location>
</feature>
<name>A0ABP4EHJ1_9ACTN</name>
<protein>
    <submittedName>
        <fullName evidence="2">Uncharacterized protein</fullName>
    </submittedName>
</protein>
<accession>A0ABP4EHJ1</accession>
<proteinExistence type="predicted"/>
<evidence type="ECO:0000313" key="3">
    <source>
        <dbReference type="Proteomes" id="UP001501581"/>
    </source>
</evidence>
<keyword evidence="1" id="KW-0472">Membrane</keyword>
<gene>
    <name evidence="2" type="ORF">GCM10009668_26650</name>
</gene>
<keyword evidence="1" id="KW-0812">Transmembrane</keyword>
<dbReference type="EMBL" id="BAAALG010000011">
    <property type="protein sequence ID" value="GAA1105823.1"/>
    <property type="molecule type" value="Genomic_DNA"/>
</dbReference>